<dbReference type="PANTHER" id="PTHR43679:SF2">
    <property type="entry name" value="OCTANOYL-[GCVH]:PROTEIN N-OCTANOYLTRANSFERASE"/>
    <property type="match status" value="1"/>
</dbReference>
<dbReference type="RefSeq" id="WP_271887465.1">
    <property type="nucleotide sequence ID" value="NZ_JAQBIE010000002.1"/>
</dbReference>
<dbReference type="Proteomes" id="UP001165641">
    <property type="component" value="Unassembled WGS sequence"/>
</dbReference>
<accession>A0ABT4ZAP8</accession>
<feature type="compositionally biased region" description="Basic residues" evidence="1">
    <location>
        <begin position="237"/>
        <end position="248"/>
    </location>
</feature>
<sequence length="248" mass="26039">MTCLEVASAAEGIAREESLFSASRPAAFLWRAQQCSIVVPRARATRPGFDKVARRAAQAGWPILMRSTGGGAVPQGPGTLNLAIVAAMPAGAHIQDGYDLICGAISEALRRFDVMTDTGAVDAAFCDGDWNLVAGGLKLAGTAQRWRPIDRGASIALVHAAILSDPPPRSAWPVLRTVETLAGAITPPRRDVHVSLTDLLSDAVNPANLHGALLRAAKDRLQRITQLSPAAAPTHRSGNRHSRAVASA</sequence>
<dbReference type="InterPro" id="IPR004143">
    <property type="entry name" value="BPL_LPL_catalytic"/>
</dbReference>
<dbReference type="Gene3D" id="3.30.930.10">
    <property type="entry name" value="Bira Bifunctional Protein, Domain 2"/>
    <property type="match status" value="1"/>
</dbReference>
<keyword evidence="4" id="KW-1185">Reference proteome</keyword>
<dbReference type="InterPro" id="IPR045864">
    <property type="entry name" value="aa-tRNA-synth_II/BPL/LPL"/>
</dbReference>
<dbReference type="PANTHER" id="PTHR43679">
    <property type="entry name" value="OCTANOYLTRANSFERASE LIPM-RELATED"/>
    <property type="match status" value="1"/>
</dbReference>
<evidence type="ECO:0000259" key="2">
    <source>
        <dbReference type="PROSITE" id="PS51733"/>
    </source>
</evidence>
<evidence type="ECO:0000313" key="4">
    <source>
        <dbReference type="Proteomes" id="UP001165641"/>
    </source>
</evidence>
<proteinExistence type="predicted"/>
<feature type="region of interest" description="Disordered" evidence="1">
    <location>
        <begin position="228"/>
        <end position="248"/>
    </location>
</feature>
<comment type="caution">
    <text evidence="3">The sequence shown here is derived from an EMBL/GenBank/DDBJ whole genome shotgun (WGS) entry which is preliminary data.</text>
</comment>
<evidence type="ECO:0000256" key="1">
    <source>
        <dbReference type="SAM" id="MobiDB-lite"/>
    </source>
</evidence>
<organism evidence="3 4">
    <name type="scientific">Paracoccus onchidii</name>
    <dbReference type="NCBI Taxonomy" id="3017813"/>
    <lineage>
        <taxon>Bacteria</taxon>
        <taxon>Pseudomonadati</taxon>
        <taxon>Pseudomonadota</taxon>
        <taxon>Alphaproteobacteria</taxon>
        <taxon>Rhodobacterales</taxon>
        <taxon>Paracoccaceae</taxon>
        <taxon>Paracoccus</taxon>
    </lineage>
</organism>
<dbReference type="InterPro" id="IPR050664">
    <property type="entry name" value="Octanoyltrans_LipM/LipL"/>
</dbReference>
<name>A0ABT4ZAP8_9RHOB</name>
<dbReference type="PROSITE" id="PS51733">
    <property type="entry name" value="BPL_LPL_CATALYTIC"/>
    <property type="match status" value="1"/>
</dbReference>
<gene>
    <name evidence="3" type="ORF">PAF17_02300</name>
</gene>
<dbReference type="Pfam" id="PF21948">
    <property type="entry name" value="LplA-B_cat"/>
    <property type="match status" value="1"/>
</dbReference>
<evidence type="ECO:0000313" key="3">
    <source>
        <dbReference type="EMBL" id="MDB6176330.1"/>
    </source>
</evidence>
<protein>
    <recommendedName>
        <fullName evidence="2">BPL/LPL catalytic domain-containing protein</fullName>
    </recommendedName>
</protein>
<dbReference type="SUPFAM" id="SSF55681">
    <property type="entry name" value="Class II aaRS and biotin synthetases"/>
    <property type="match status" value="1"/>
</dbReference>
<feature type="domain" description="BPL/LPL catalytic" evidence="2">
    <location>
        <begin position="21"/>
        <end position="208"/>
    </location>
</feature>
<dbReference type="EMBL" id="JAQBIE010000002">
    <property type="protein sequence ID" value="MDB6176330.1"/>
    <property type="molecule type" value="Genomic_DNA"/>
</dbReference>
<reference evidence="3" key="1">
    <citation type="submission" date="2022-12" db="EMBL/GenBank/DDBJ databases">
        <title>Paracoccus onchidii sp. nov., isolated from a marine invertebrate from the South China Sea.</title>
        <authorList>
            <person name="Xu S."/>
            <person name="Liu Z."/>
            <person name="Xu Y."/>
        </authorList>
    </citation>
    <scope>NUCLEOTIDE SEQUENCE</scope>
    <source>
        <strain evidence="3">Z330</strain>
    </source>
</reference>